<evidence type="ECO:0000313" key="3">
    <source>
        <dbReference type="WBParaSite" id="nRc.2.0.1.t19454-RA"/>
    </source>
</evidence>
<proteinExistence type="predicted"/>
<dbReference type="AlphaFoldDB" id="A0A915J040"/>
<reference evidence="3" key="1">
    <citation type="submission" date="2022-11" db="UniProtKB">
        <authorList>
            <consortium name="WormBaseParasite"/>
        </authorList>
    </citation>
    <scope>IDENTIFICATION</scope>
</reference>
<accession>A0A915J040</accession>
<feature type="region of interest" description="Disordered" evidence="1">
    <location>
        <begin position="26"/>
        <end position="65"/>
    </location>
</feature>
<evidence type="ECO:0000313" key="2">
    <source>
        <dbReference type="Proteomes" id="UP000887565"/>
    </source>
</evidence>
<dbReference type="Proteomes" id="UP000887565">
    <property type="component" value="Unplaced"/>
</dbReference>
<sequence length="369" mass="41296">MTKDSTSDGRHNFNYEETKNYLKSKRLTSCLQPESRRNENLIDAVSPEGTRPRRTSSSSSKCSKPSQQVDEFAFLSSSQYALHARNSNFFSCNNDSEQACVDLKAMGFDRQRKDAMNRLEQIELDLEEKIRMKESKFNEALDQLTREFPAFSSAQIENILEQTNCDLPDARSSLNALETKKRLDTMKKSSHQSERSANGQQENDEPTAQQTVNASTSAVVRTSSLVLESDDLAVTIKLPSDGSFENEWSVDGEVNQLENFKNLLYSIQFEMVGAAVGVSELWRSDPTERIFEEALSATFVLFNKVVIHCCIVVIILSPQGPCGPNKLDKSVQVGFILHGTATAAVTNQTALGKTGVKCDWLHIDWSRLQ</sequence>
<protein>
    <submittedName>
        <fullName evidence="3">CUE domain-containing protein</fullName>
    </submittedName>
</protein>
<keyword evidence="2" id="KW-1185">Reference proteome</keyword>
<feature type="compositionally biased region" description="Polar residues" evidence="1">
    <location>
        <begin position="195"/>
        <end position="216"/>
    </location>
</feature>
<dbReference type="WBParaSite" id="nRc.2.0.1.t19454-RA">
    <property type="protein sequence ID" value="nRc.2.0.1.t19454-RA"/>
    <property type="gene ID" value="nRc.2.0.1.g19454"/>
</dbReference>
<evidence type="ECO:0000256" key="1">
    <source>
        <dbReference type="SAM" id="MobiDB-lite"/>
    </source>
</evidence>
<feature type="compositionally biased region" description="Low complexity" evidence="1">
    <location>
        <begin position="55"/>
        <end position="65"/>
    </location>
</feature>
<name>A0A915J040_ROMCU</name>
<feature type="region of interest" description="Disordered" evidence="1">
    <location>
        <begin position="183"/>
        <end position="216"/>
    </location>
</feature>
<dbReference type="CDD" id="cd14279">
    <property type="entry name" value="CUE"/>
    <property type="match status" value="1"/>
</dbReference>
<organism evidence="2 3">
    <name type="scientific">Romanomermis culicivorax</name>
    <name type="common">Nematode worm</name>
    <dbReference type="NCBI Taxonomy" id="13658"/>
    <lineage>
        <taxon>Eukaryota</taxon>
        <taxon>Metazoa</taxon>
        <taxon>Ecdysozoa</taxon>
        <taxon>Nematoda</taxon>
        <taxon>Enoplea</taxon>
        <taxon>Dorylaimia</taxon>
        <taxon>Mermithida</taxon>
        <taxon>Mermithoidea</taxon>
        <taxon>Mermithidae</taxon>
        <taxon>Romanomermis</taxon>
    </lineage>
</organism>
<feature type="compositionally biased region" description="Basic and acidic residues" evidence="1">
    <location>
        <begin position="183"/>
        <end position="194"/>
    </location>
</feature>